<dbReference type="Gene3D" id="4.10.640.10">
    <property type="entry name" value="Ribosomal protein S18"/>
    <property type="match status" value="1"/>
</dbReference>
<evidence type="ECO:0000256" key="9">
    <source>
        <dbReference type="ARBA" id="ARBA00035130"/>
    </source>
</evidence>
<dbReference type="STRING" id="224129.A0A1W4W425"/>
<evidence type="ECO:0000313" key="12">
    <source>
        <dbReference type="RefSeq" id="XP_018318894.1"/>
    </source>
</evidence>
<dbReference type="Pfam" id="PF01084">
    <property type="entry name" value="Ribosomal_S18"/>
    <property type="match status" value="1"/>
</dbReference>
<dbReference type="InterPro" id="IPR040054">
    <property type="entry name" value="MRPS18B"/>
</dbReference>
<evidence type="ECO:0000256" key="1">
    <source>
        <dbReference type="ARBA" id="ARBA00004173"/>
    </source>
</evidence>
<comment type="similarity">
    <text evidence="2">Belongs to the bacterial ribosomal protein bS18 family. Mitochondrion-specific ribosomal protein mS40 subfamily.</text>
</comment>
<dbReference type="GO" id="GO:0005763">
    <property type="term" value="C:mitochondrial small ribosomal subunit"/>
    <property type="evidence" value="ECO:0007669"/>
    <property type="project" value="UniProtKB-ARBA"/>
</dbReference>
<evidence type="ECO:0000256" key="10">
    <source>
        <dbReference type="ARBA" id="ARBA00035515"/>
    </source>
</evidence>
<evidence type="ECO:0000313" key="11">
    <source>
        <dbReference type="Proteomes" id="UP000192223"/>
    </source>
</evidence>
<name>A0A1W4W425_AGRPL</name>
<dbReference type="FunCoup" id="A0A1W4W425">
    <property type="interactions" value="598"/>
</dbReference>
<dbReference type="PANTHER" id="PTHR13329:SF2">
    <property type="entry name" value="SMALL RIBOSOMAL SUBUNIT PROTEIN MS40"/>
    <property type="match status" value="1"/>
</dbReference>
<evidence type="ECO:0000256" key="3">
    <source>
        <dbReference type="ARBA" id="ARBA00022553"/>
    </source>
</evidence>
<dbReference type="InParanoid" id="A0A1W4W425"/>
<evidence type="ECO:0000256" key="6">
    <source>
        <dbReference type="ARBA" id="ARBA00023128"/>
    </source>
</evidence>
<proteinExistence type="inferred from homology"/>
<dbReference type="RefSeq" id="XP_018318894.1">
    <property type="nucleotide sequence ID" value="XM_018463392.2"/>
</dbReference>
<protein>
    <recommendedName>
        <fullName evidence="9">Small ribosomal subunit protein mS40</fullName>
    </recommendedName>
    <alternativeName>
        <fullName evidence="8">28S ribosomal protein S18-2, mitochondrial</fullName>
    </alternativeName>
    <alternativeName>
        <fullName evidence="10">28S ribosomal protein S18b, mitochondrial</fullName>
    </alternativeName>
</protein>
<keyword evidence="11" id="KW-1185">Reference proteome</keyword>
<dbReference type="GeneID" id="108732528"/>
<keyword evidence="6" id="KW-0496">Mitochondrion</keyword>
<evidence type="ECO:0000256" key="2">
    <source>
        <dbReference type="ARBA" id="ARBA00006136"/>
    </source>
</evidence>
<dbReference type="AlphaFoldDB" id="A0A1W4W425"/>
<keyword evidence="5 12" id="KW-0689">Ribosomal protein</keyword>
<dbReference type="CTD" id="28973"/>
<accession>A0A1W4W425</accession>
<organism evidence="11 12">
    <name type="scientific">Agrilus planipennis</name>
    <name type="common">Emerald ash borer</name>
    <name type="synonym">Agrilus marcopoli</name>
    <dbReference type="NCBI Taxonomy" id="224129"/>
    <lineage>
        <taxon>Eukaryota</taxon>
        <taxon>Metazoa</taxon>
        <taxon>Ecdysozoa</taxon>
        <taxon>Arthropoda</taxon>
        <taxon>Hexapoda</taxon>
        <taxon>Insecta</taxon>
        <taxon>Pterygota</taxon>
        <taxon>Neoptera</taxon>
        <taxon>Endopterygota</taxon>
        <taxon>Coleoptera</taxon>
        <taxon>Polyphaga</taxon>
        <taxon>Elateriformia</taxon>
        <taxon>Buprestoidea</taxon>
        <taxon>Buprestidae</taxon>
        <taxon>Agrilinae</taxon>
        <taxon>Agrilus</taxon>
    </lineage>
</organism>
<keyword evidence="3" id="KW-0597">Phosphoprotein</keyword>
<keyword evidence="7" id="KW-0687">Ribonucleoprotein</keyword>
<dbReference type="KEGG" id="apln:108732528"/>
<dbReference type="InterPro" id="IPR036870">
    <property type="entry name" value="Ribosomal_bS18_sf"/>
</dbReference>
<gene>
    <name evidence="12" type="primary">LOC108732528</name>
</gene>
<dbReference type="FunFam" id="4.10.640.10:FF:000008">
    <property type="entry name" value="28S ribosomal protein S18b, mitochondrial"/>
    <property type="match status" value="1"/>
</dbReference>
<dbReference type="OrthoDB" id="21463at2759"/>
<dbReference type="GO" id="GO:0032543">
    <property type="term" value="P:mitochondrial translation"/>
    <property type="evidence" value="ECO:0007669"/>
    <property type="project" value="InterPro"/>
</dbReference>
<evidence type="ECO:0000256" key="4">
    <source>
        <dbReference type="ARBA" id="ARBA00022946"/>
    </source>
</evidence>
<dbReference type="GO" id="GO:0003735">
    <property type="term" value="F:structural constituent of ribosome"/>
    <property type="evidence" value="ECO:0007669"/>
    <property type="project" value="InterPro"/>
</dbReference>
<evidence type="ECO:0000256" key="5">
    <source>
        <dbReference type="ARBA" id="ARBA00022980"/>
    </source>
</evidence>
<dbReference type="InterPro" id="IPR001648">
    <property type="entry name" value="Ribosomal_bS18"/>
</dbReference>
<dbReference type="Proteomes" id="UP000192223">
    <property type="component" value="Unplaced"/>
</dbReference>
<evidence type="ECO:0000256" key="7">
    <source>
        <dbReference type="ARBA" id="ARBA00023274"/>
    </source>
</evidence>
<comment type="subcellular location">
    <subcellularLocation>
        <location evidence="1">Mitochondrion</location>
    </subcellularLocation>
</comment>
<sequence length="183" mass="21232">MLGRNTASNLKKIIFSRVPSFQLSTISYNNQNITENIEEREITKDRTQQIPVETSIQYLASKAYQITYGNHPVWVPYRRNYKGSKPPRKTRKTCIRSGQIATGNPCPICRDEYLVLHEQNVDLLKQFICPHTGNTLSFSKTGLCQNKHKLLLTVIERAKDLGLLSFDVHFRQYNYLDYYTPSK</sequence>
<reference evidence="12" key="1">
    <citation type="submission" date="2025-08" db="UniProtKB">
        <authorList>
            <consortium name="RefSeq"/>
        </authorList>
    </citation>
    <scope>IDENTIFICATION</scope>
    <source>
        <tissue evidence="12">Entire body</tissue>
    </source>
</reference>
<dbReference type="SUPFAM" id="SSF46911">
    <property type="entry name" value="Ribosomal protein S18"/>
    <property type="match status" value="1"/>
</dbReference>
<keyword evidence="4" id="KW-0809">Transit peptide</keyword>
<dbReference type="PANTHER" id="PTHR13329">
    <property type="entry name" value="MITOCHONDRIAL RIBOSOMAL PROTEIN S18B"/>
    <property type="match status" value="1"/>
</dbReference>
<evidence type="ECO:0000256" key="8">
    <source>
        <dbReference type="ARBA" id="ARBA00032055"/>
    </source>
</evidence>